<gene>
    <name evidence="3" type="ORF">MZV50_24360</name>
</gene>
<dbReference type="InterPro" id="IPR001789">
    <property type="entry name" value="Sig_transdc_resp-reg_receiver"/>
</dbReference>
<evidence type="ECO:0000259" key="2">
    <source>
        <dbReference type="PROSITE" id="PS50110"/>
    </source>
</evidence>
<protein>
    <submittedName>
        <fullName evidence="3">Response regulator</fullName>
    </submittedName>
</protein>
<dbReference type="SMART" id="SM00448">
    <property type="entry name" value="REC"/>
    <property type="match status" value="1"/>
</dbReference>
<evidence type="ECO:0000313" key="4">
    <source>
        <dbReference type="Proteomes" id="UP001057520"/>
    </source>
</evidence>
<keyword evidence="4" id="KW-1185">Reference proteome</keyword>
<accession>A0ABY4ZSR4</accession>
<dbReference type="SUPFAM" id="SSF52172">
    <property type="entry name" value="CheY-like"/>
    <property type="match status" value="1"/>
</dbReference>
<dbReference type="Proteomes" id="UP001057520">
    <property type="component" value="Chromosome"/>
</dbReference>
<evidence type="ECO:0000313" key="3">
    <source>
        <dbReference type="EMBL" id="USQ95638.1"/>
    </source>
</evidence>
<dbReference type="PROSITE" id="PS50110">
    <property type="entry name" value="RESPONSE_REGULATORY"/>
    <property type="match status" value="1"/>
</dbReference>
<dbReference type="Pfam" id="PF00072">
    <property type="entry name" value="Response_reg"/>
    <property type="match status" value="1"/>
</dbReference>
<reference evidence="3 4" key="1">
    <citation type="submission" date="2022-04" db="EMBL/GenBank/DDBJ databases">
        <title>Genome sequence of soybean root-associated Caulobacter segnis RL271.</title>
        <authorList>
            <person name="Longley R."/>
            <person name="Bonito G."/>
            <person name="Trigodet F."/>
            <person name="Crosson S."/>
            <person name="Fiebig A."/>
        </authorList>
    </citation>
    <scope>NUCLEOTIDE SEQUENCE [LARGE SCALE GENOMIC DNA]</scope>
    <source>
        <strain evidence="3 4">RL271</strain>
    </source>
</reference>
<proteinExistence type="predicted"/>
<sequence length="155" mass="16273">MSGRTLEVLIVEDEMLLAIELEHLVEEVGCHSLGCAMSSDEAVDLAEKLHPDLALVDVHLSDGPTGVDVARKISQDCGGVALFMTANVKRLPDDFAGACGVIGKPYSEHGVKTALGYLSYCLTEGHAPGPAPVGLTLAPAYAALWGLDDVMQRTA</sequence>
<dbReference type="InterPro" id="IPR011006">
    <property type="entry name" value="CheY-like_superfamily"/>
</dbReference>
<evidence type="ECO:0000256" key="1">
    <source>
        <dbReference type="PROSITE-ProRule" id="PRU00169"/>
    </source>
</evidence>
<keyword evidence="1" id="KW-0597">Phosphoprotein</keyword>
<dbReference type="Gene3D" id="3.40.50.2300">
    <property type="match status" value="1"/>
</dbReference>
<dbReference type="EMBL" id="CP096040">
    <property type="protein sequence ID" value="USQ95638.1"/>
    <property type="molecule type" value="Genomic_DNA"/>
</dbReference>
<organism evidence="3 4">
    <name type="scientific">Caulobacter segnis</name>
    <dbReference type="NCBI Taxonomy" id="88688"/>
    <lineage>
        <taxon>Bacteria</taxon>
        <taxon>Pseudomonadati</taxon>
        <taxon>Pseudomonadota</taxon>
        <taxon>Alphaproteobacteria</taxon>
        <taxon>Caulobacterales</taxon>
        <taxon>Caulobacteraceae</taxon>
        <taxon>Caulobacter</taxon>
    </lineage>
</organism>
<feature type="domain" description="Response regulatory" evidence="2">
    <location>
        <begin position="7"/>
        <end position="119"/>
    </location>
</feature>
<dbReference type="NCBIfam" id="NF009974">
    <property type="entry name" value="PRK13435.1-6"/>
    <property type="match status" value="1"/>
</dbReference>
<feature type="modified residue" description="4-aspartylphosphate" evidence="1">
    <location>
        <position position="57"/>
    </location>
</feature>
<name>A0ABY4ZSR4_9CAUL</name>